<dbReference type="InterPro" id="IPR011009">
    <property type="entry name" value="Kinase-like_dom_sf"/>
</dbReference>
<reference evidence="8 9" key="1">
    <citation type="journal article" date="2018" name="Plant J.">
        <title>Genome sequences of Chlorella sorokiniana UTEX 1602 and Micractinium conductrix SAG 241.80: implications to maltose excretion by a green alga.</title>
        <authorList>
            <person name="Arriola M.B."/>
            <person name="Velmurugan N."/>
            <person name="Zhang Y."/>
            <person name="Plunkett M.H."/>
            <person name="Hondzo H."/>
            <person name="Barney B.M."/>
        </authorList>
    </citation>
    <scope>NUCLEOTIDE SEQUENCE [LARGE SCALE GENOMIC DNA]</scope>
    <source>
        <strain evidence="9">UTEX 1602</strain>
    </source>
</reference>
<evidence type="ECO:0000256" key="1">
    <source>
        <dbReference type="ARBA" id="ARBA00004430"/>
    </source>
</evidence>
<dbReference type="Gene3D" id="3.30.200.20">
    <property type="entry name" value="Phosphorylase Kinase, domain 1"/>
    <property type="match status" value="1"/>
</dbReference>
<dbReference type="PANTHER" id="PTHR48051:SF54">
    <property type="entry name" value="LEUCINE-RICH REPEAT-CONTAINING PROTEIN"/>
    <property type="match status" value="1"/>
</dbReference>
<dbReference type="InterPro" id="IPR055414">
    <property type="entry name" value="LRR_R13L4/SHOC2-like"/>
</dbReference>
<evidence type="ECO:0000256" key="2">
    <source>
        <dbReference type="ARBA" id="ARBA00022614"/>
    </source>
</evidence>
<evidence type="ECO:0000256" key="4">
    <source>
        <dbReference type="ARBA" id="ARBA00023786"/>
    </source>
</evidence>
<dbReference type="EMBL" id="LHPG02000009">
    <property type="protein sequence ID" value="PRW56104.1"/>
    <property type="molecule type" value="Genomic_DNA"/>
</dbReference>
<dbReference type="Pfam" id="PF23598">
    <property type="entry name" value="LRR_14"/>
    <property type="match status" value="1"/>
</dbReference>
<dbReference type="InterPro" id="IPR003591">
    <property type="entry name" value="Leu-rich_rpt_typical-subtyp"/>
</dbReference>
<accession>A0A2P6TQ02</accession>
<dbReference type="InterPro" id="IPR001611">
    <property type="entry name" value="Leu-rich_rpt"/>
</dbReference>
<keyword evidence="5" id="KW-0067">ATP-binding</keyword>
<proteinExistence type="inferred from homology"/>
<dbReference type="Gene3D" id="3.80.10.10">
    <property type="entry name" value="Ribonuclease Inhibitor"/>
    <property type="match status" value="1"/>
</dbReference>
<dbReference type="InterPro" id="IPR000719">
    <property type="entry name" value="Prot_kinase_dom"/>
</dbReference>
<evidence type="ECO:0000256" key="3">
    <source>
        <dbReference type="ARBA" id="ARBA00022737"/>
    </source>
</evidence>
<dbReference type="OrthoDB" id="1668230at2759"/>
<evidence type="ECO:0000313" key="8">
    <source>
        <dbReference type="EMBL" id="PRW56104.1"/>
    </source>
</evidence>
<organism evidence="8 9">
    <name type="scientific">Chlorella sorokiniana</name>
    <name type="common">Freshwater green alga</name>
    <dbReference type="NCBI Taxonomy" id="3076"/>
    <lineage>
        <taxon>Eukaryota</taxon>
        <taxon>Viridiplantae</taxon>
        <taxon>Chlorophyta</taxon>
        <taxon>core chlorophytes</taxon>
        <taxon>Trebouxiophyceae</taxon>
        <taxon>Chlorellales</taxon>
        <taxon>Chlorellaceae</taxon>
        <taxon>Chlorella clade</taxon>
        <taxon>Chlorella</taxon>
    </lineage>
</organism>
<dbReference type="PROSITE" id="PS50011">
    <property type="entry name" value="PROTEIN_KINASE_DOM"/>
    <property type="match status" value="1"/>
</dbReference>
<dbReference type="InterPro" id="IPR017441">
    <property type="entry name" value="Protein_kinase_ATP_BS"/>
</dbReference>
<keyword evidence="8" id="KW-0418">Kinase</keyword>
<keyword evidence="9" id="KW-1185">Reference proteome</keyword>
<keyword evidence="2" id="KW-0433">Leucine-rich repeat</keyword>
<evidence type="ECO:0000313" key="9">
    <source>
        <dbReference type="Proteomes" id="UP000239899"/>
    </source>
</evidence>
<dbReference type="STRING" id="3076.A0A2P6TQ02"/>
<dbReference type="SMART" id="SM00364">
    <property type="entry name" value="LRR_BAC"/>
    <property type="match status" value="5"/>
</dbReference>
<dbReference type="PANTHER" id="PTHR48051">
    <property type="match status" value="1"/>
</dbReference>
<sequence>MQGLPGLPSVAQLKAGLQLPQLSLPQLPRLNMAALRELRLQLELSEKERKVAAAAAAVALVTAVALALRRRRRRAVAAAAEQEEEAPETLGPCGVLLDPLGAAKTAADAEPAVAATGVITTRAGLEQLPHFRLLAAPVLAVRVTQQGERLAAIQASVLALRELTELDLRGNAICEVPAGIGNLTSLTRLCLAGNRISQLPETIGKLQALEDLDVGGNQLGVLPGTLGALGSLKYLNAMNNQLTALPDSIGGCTSLLRLGLKGNRLAALPPSIGKLVSLVELYLTDNLLESLPSEMGCMTSLVKLQASFNRLKLLPVELGSLPRLEMVRVASCQIEAVPAALGLAPKLAWMSLASNPCCRPLAPRKPPVVGLSDLTMGLKVGDGASGEVFGAYYKQQRVAVKIFVAERSPDGHSRDEMAIAFSVSDRHLVRVTAQLEEPLGLVMQWAEGTPMAQKPNHESLLRCRWAPGQALQLGWVLKVAIGVASALEHMHYRGIAHGDVYAHNVMASEQGHATLCDYGASFPYHKSGPVRYEAMEVRAFGLMLGDMVQRLDISFQGMERLLELQKELLAVVQLCTAPSPLSRPTFGAVGRRLKAIRKQAARVGLAEVSPRGPGSETASLASLTPRTCVTEAAFSPRSPFPKAAAH</sequence>
<comment type="subcellular location">
    <subcellularLocation>
        <location evidence="1">Cytoplasm</location>
        <location evidence="1">Cytoskeleton</location>
        <location evidence="1">Cilium axoneme</location>
    </subcellularLocation>
</comment>
<dbReference type="SUPFAM" id="SSF52058">
    <property type="entry name" value="L domain-like"/>
    <property type="match status" value="1"/>
</dbReference>
<dbReference type="Gene3D" id="1.10.510.10">
    <property type="entry name" value="Transferase(Phosphotransferase) domain 1"/>
    <property type="match status" value="1"/>
</dbReference>
<protein>
    <submittedName>
        <fullName evidence="8">Kinase</fullName>
    </submittedName>
</protein>
<name>A0A2P6TQ02_CHLSO</name>
<dbReference type="GO" id="GO:0005930">
    <property type="term" value="C:axoneme"/>
    <property type="evidence" value="ECO:0007669"/>
    <property type="project" value="UniProtKB-SubCell"/>
</dbReference>
<dbReference type="InterPro" id="IPR050216">
    <property type="entry name" value="LRR_domain-containing"/>
</dbReference>
<comment type="similarity">
    <text evidence="4">Belongs to the SHOC2 family.</text>
</comment>
<feature type="coiled-coil region" evidence="6">
    <location>
        <begin position="35"/>
        <end position="85"/>
    </location>
</feature>
<keyword evidence="5" id="KW-0547">Nucleotide-binding</keyword>
<feature type="domain" description="Protein kinase" evidence="7">
    <location>
        <begin position="374"/>
        <end position="646"/>
    </location>
</feature>
<dbReference type="AlphaFoldDB" id="A0A2P6TQ02"/>
<evidence type="ECO:0000256" key="5">
    <source>
        <dbReference type="PROSITE-ProRule" id="PRU10141"/>
    </source>
</evidence>
<dbReference type="Proteomes" id="UP000239899">
    <property type="component" value="Unassembled WGS sequence"/>
</dbReference>
<dbReference type="InterPro" id="IPR032675">
    <property type="entry name" value="LRR_dom_sf"/>
</dbReference>
<dbReference type="GO" id="GO:0004674">
    <property type="term" value="F:protein serine/threonine kinase activity"/>
    <property type="evidence" value="ECO:0007669"/>
    <property type="project" value="UniProtKB-EC"/>
</dbReference>
<dbReference type="SMART" id="SM00369">
    <property type="entry name" value="LRR_TYP"/>
    <property type="match status" value="7"/>
</dbReference>
<feature type="binding site" evidence="5">
    <location>
        <position position="401"/>
    </location>
    <ligand>
        <name>ATP</name>
        <dbReference type="ChEBI" id="CHEBI:30616"/>
    </ligand>
</feature>
<dbReference type="GO" id="GO:0005524">
    <property type="term" value="F:ATP binding"/>
    <property type="evidence" value="ECO:0007669"/>
    <property type="project" value="UniProtKB-UniRule"/>
</dbReference>
<comment type="caution">
    <text evidence="8">The sequence shown here is derived from an EMBL/GenBank/DDBJ whole genome shotgun (WGS) entry which is preliminary data.</text>
</comment>
<keyword evidence="8" id="KW-0808">Transferase</keyword>
<evidence type="ECO:0000256" key="6">
    <source>
        <dbReference type="SAM" id="Coils"/>
    </source>
</evidence>
<evidence type="ECO:0000259" key="7">
    <source>
        <dbReference type="PROSITE" id="PS50011"/>
    </source>
</evidence>
<keyword evidence="6" id="KW-0175">Coiled coil</keyword>
<keyword evidence="3" id="KW-0677">Repeat</keyword>
<dbReference type="PROSITE" id="PS51450">
    <property type="entry name" value="LRR"/>
    <property type="match status" value="1"/>
</dbReference>
<dbReference type="InterPro" id="IPR001245">
    <property type="entry name" value="Ser-Thr/Tyr_kinase_cat_dom"/>
</dbReference>
<dbReference type="Pfam" id="PF07714">
    <property type="entry name" value="PK_Tyr_Ser-Thr"/>
    <property type="match status" value="1"/>
</dbReference>
<dbReference type="PROSITE" id="PS00107">
    <property type="entry name" value="PROTEIN_KINASE_ATP"/>
    <property type="match status" value="1"/>
</dbReference>
<gene>
    <name evidence="8" type="ORF">C2E21_5044</name>
</gene>
<dbReference type="Pfam" id="PF13855">
    <property type="entry name" value="LRR_8"/>
    <property type="match status" value="1"/>
</dbReference>
<dbReference type="SUPFAM" id="SSF56112">
    <property type="entry name" value="Protein kinase-like (PK-like)"/>
    <property type="match status" value="1"/>
</dbReference>